<sequence length="866" mass="92156">MQTQRPDEPVPEDGPPSAAPAREASAVHASAAHASAADGSVREAAAPVPSVRQPYEGRVYERGVYDGAPPRDGADVRVGRLAATVERLRREVREAHAAAEGRALIEMAKGILVERLGCGPAQAARQLDTLADQAGLSRLELAADLIDQAAHDRVTEAAREFLARAEGGAEGRGGTDRDGGRGGDGGEAPSLSVRLRTAESGALAADDTQAVAESLLEHALTPLGAVAVAIWAAGTDASLTLAGSAGYAAEEAARWHYVPPGVATLARRALTERRPVWFATPAETGLPTLGRRQAPEGCRVTVPADNGGRILGVLEICWPGPLEPQPPQVQRQIEALAELCAHTLDSRDAGAEDSGEALQARHPGASELVDFADGLLDPALVLVPQLDAEGRLADFRIHHVSAHFVDPAGRPRGAVAGAMLLEAYPMAVGESGLFEKIEHVHATGEPFRAERMVLRALVGQVPLTVEASVSISRHGENVLLIWRVQDEAARLASVLQHAQRLGRIGGFEENLVTGEIVWNNQLFALHGLPPTAAPIPLEQLPAHTHADDEAAIGRFLRTLLHHRRPASTAFRLQRPDGIVRHIRVVAEPALDAEGRLVAVRGAYQDVSAQHWTEVALGATRDQLAQTEQQAAERNRMTLQLQRAIMPPTRGPIDAGGLDIAVRYRPAEKDHLVGGDWYDAVVLPSGQVLLSVGDVAGHGIEAATGMVVLRNALRGLATTGAGPAQILAWLNTVAHHLTENVTATAVCGLYDPDTRTLRWARAGHPPPVLVRRGEAVTLPLVGGLLLGAIAEAGYEEEKLVLETGDMLLMYTDGLIERRDRSLQESLDQLMALARDSGATLDKQLDRLLTYSNSDTDDDTCVVGVRMR</sequence>
<dbReference type="Pfam" id="PF07228">
    <property type="entry name" value="SpoIIE"/>
    <property type="match status" value="1"/>
</dbReference>
<keyword evidence="3" id="KW-0378">Hydrolase</keyword>
<keyword evidence="4" id="KW-0805">Transcription regulation</keyword>
<dbReference type="InterPro" id="IPR000014">
    <property type="entry name" value="PAS"/>
</dbReference>
<dbReference type="SUPFAM" id="SSF52172">
    <property type="entry name" value="CheY-like"/>
    <property type="match status" value="1"/>
</dbReference>
<feature type="domain" description="ANTAR" evidence="8">
    <location>
        <begin position="85"/>
        <end position="146"/>
    </location>
</feature>
<dbReference type="RefSeq" id="WP_093659606.1">
    <property type="nucleotide sequence ID" value="NZ_FOET01000007.1"/>
</dbReference>
<dbReference type="InterPro" id="IPR013655">
    <property type="entry name" value="PAS_fold_3"/>
</dbReference>
<evidence type="ECO:0000256" key="2">
    <source>
        <dbReference type="ARBA" id="ARBA00022777"/>
    </source>
</evidence>
<dbReference type="PANTHER" id="PTHR43156">
    <property type="entry name" value="STAGE II SPORULATION PROTEIN E-RELATED"/>
    <property type="match status" value="1"/>
</dbReference>
<dbReference type="PANTHER" id="PTHR43156:SF2">
    <property type="entry name" value="STAGE II SPORULATION PROTEIN E"/>
    <property type="match status" value="1"/>
</dbReference>
<organism evidence="9 10">
    <name type="scientific">Streptomyces radiopugnans</name>
    <dbReference type="NCBI Taxonomy" id="403935"/>
    <lineage>
        <taxon>Bacteria</taxon>
        <taxon>Bacillati</taxon>
        <taxon>Actinomycetota</taxon>
        <taxon>Actinomycetes</taxon>
        <taxon>Kitasatosporales</taxon>
        <taxon>Streptomycetaceae</taxon>
        <taxon>Streptomyces</taxon>
    </lineage>
</organism>
<dbReference type="SUPFAM" id="SSF81606">
    <property type="entry name" value="PP2C-like"/>
    <property type="match status" value="1"/>
</dbReference>
<dbReference type="Proteomes" id="UP000199055">
    <property type="component" value="Unassembled WGS sequence"/>
</dbReference>
<dbReference type="InterPro" id="IPR035965">
    <property type="entry name" value="PAS-like_dom_sf"/>
</dbReference>
<dbReference type="SMART" id="SM01012">
    <property type="entry name" value="ANTAR"/>
    <property type="match status" value="1"/>
</dbReference>
<dbReference type="GO" id="GO:0003723">
    <property type="term" value="F:RNA binding"/>
    <property type="evidence" value="ECO:0007669"/>
    <property type="project" value="InterPro"/>
</dbReference>
<gene>
    <name evidence="9" type="ORF">SAMN05216481_1077</name>
</gene>
<dbReference type="Pfam" id="PF03861">
    <property type="entry name" value="ANTAR"/>
    <property type="match status" value="1"/>
</dbReference>
<evidence type="ECO:0000256" key="5">
    <source>
        <dbReference type="ARBA" id="ARBA00023163"/>
    </source>
</evidence>
<proteinExistence type="predicted"/>
<keyword evidence="2" id="KW-0418">Kinase</keyword>
<dbReference type="GO" id="GO:0016791">
    <property type="term" value="F:phosphatase activity"/>
    <property type="evidence" value="ECO:0007669"/>
    <property type="project" value="TreeGrafter"/>
</dbReference>
<dbReference type="PROSITE" id="PS50113">
    <property type="entry name" value="PAC"/>
    <property type="match status" value="1"/>
</dbReference>
<dbReference type="InterPro" id="IPR029016">
    <property type="entry name" value="GAF-like_dom_sf"/>
</dbReference>
<dbReference type="CDD" id="cd00130">
    <property type="entry name" value="PAS"/>
    <property type="match status" value="1"/>
</dbReference>
<evidence type="ECO:0000256" key="3">
    <source>
        <dbReference type="ARBA" id="ARBA00022801"/>
    </source>
</evidence>
<dbReference type="Pfam" id="PF13185">
    <property type="entry name" value="GAF_2"/>
    <property type="match status" value="1"/>
</dbReference>
<dbReference type="InterPro" id="IPR052016">
    <property type="entry name" value="Bact_Sigma-Reg"/>
</dbReference>
<dbReference type="Gene3D" id="3.30.450.40">
    <property type="match status" value="1"/>
</dbReference>
<accession>A0A1H9FGY1</accession>
<dbReference type="InterPro" id="IPR000700">
    <property type="entry name" value="PAS-assoc_C"/>
</dbReference>
<protein>
    <submittedName>
        <fullName evidence="9">Serine phosphatase RsbU, regulator of sigma subunit</fullName>
    </submittedName>
</protein>
<dbReference type="Gene3D" id="3.60.40.10">
    <property type="entry name" value="PPM-type phosphatase domain"/>
    <property type="match status" value="1"/>
</dbReference>
<dbReference type="InterPro" id="IPR036388">
    <property type="entry name" value="WH-like_DNA-bd_sf"/>
</dbReference>
<evidence type="ECO:0000313" key="9">
    <source>
        <dbReference type="EMBL" id="SEQ37221.1"/>
    </source>
</evidence>
<evidence type="ECO:0000256" key="4">
    <source>
        <dbReference type="ARBA" id="ARBA00023015"/>
    </source>
</evidence>
<feature type="compositionally biased region" description="Low complexity" evidence="6">
    <location>
        <begin position="19"/>
        <end position="37"/>
    </location>
</feature>
<keyword evidence="5" id="KW-0804">Transcription</keyword>
<dbReference type="PROSITE" id="PS50921">
    <property type="entry name" value="ANTAR"/>
    <property type="match status" value="1"/>
</dbReference>
<dbReference type="EMBL" id="FOET01000007">
    <property type="protein sequence ID" value="SEQ37221.1"/>
    <property type="molecule type" value="Genomic_DNA"/>
</dbReference>
<dbReference type="Gene3D" id="2.10.70.100">
    <property type="match status" value="1"/>
</dbReference>
<name>A0A1H9FGY1_9ACTN</name>
<dbReference type="InterPro" id="IPR036457">
    <property type="entry name" value="PPM-type-like_dom_sf"/>
</dbReference>
<evidence type="ECO:0000256" key="1">
    <source>
        <dbReference type="ARBA" id="ARBA00022679"/>
    </source>
</evidence>
<evidence type="ECO:0000259" key="8">
    <source>
        <dbReference type="PROSITE" id="PS50921"/>
    </source>
</evidence>
<keyword evidence="1" id="KW-0808">Transferase</keyword>
<dbReference type="InterPro" id="IPR001932">
    <property type="entry name" value="PPM-type_phosphatase-like_dom"/>
</dbReference>
<dbReference type="SUPFAM" id="SSF55785">
    <property type="entry name" value="PYP-like sensor domain (PAS domain)"/>
    <property type="match status" value="1"/>
</dbReference>
<dbReference type="SMART" id="SM00331">
    <property type="entry name" value="PP2C_SIG"/>
    <property type="match status" value="1"/>
</dbReference>
<dbReference type="GO" id="GO:0016301">
    <property type="term" value="F:kinase activity"/>
    <property type="evidence" value="ECO:0007669"/>
    <property type="project" value="UniProtKB-KW"/>
</dbReference>
<evidence type="ECO:0000256" key="6">
    <source>
        <dbReference type="SAM" id="MobiDB-lite"/>
    </source>
</evidence>
<dbReference type="Pfam" id="PF08447">
    <property type="entry name" value="PAS_3"/>
    <property type="match status" value="1"/>
</dbReference>
<feature type="compositionally biased region" description="Basic and acidic residues" evidence="6">
    <location>
        <begin position="164"/>
        <end position="181"/>
    </location>
</feature>
<reference evidence="10" key="1">
    <citation type="submission" date="2016-10" db="EMBL/GenBank/DDBJ databases">
        <authorList>
            <person name="Varghese N."/>
            <person name="Submissions S."/>
        </authorList>
    </citation>
    <scope>NUCLEOTIDE SEQUENCE [LARGE SCALE GENOMIC DNA]</scope>
    <source>
        <strain evidence="10">CGMCC 4.3519</strain>
    </source>
</reference>
<feature type="region of interest" description="Disordered" evidence="6">
    <location>
        <begin position="164"/>
        <end position="190"/>
    </location>
</feature>
<keyword evidence="10" id="KW-1185">Reference proteome</keyword>
<dbReference type="InterPro" id="IPR011006">
    <property type="entry name" value="CheY-like_superfamily"/>
</dbReference>
<dbReference type="InterPro" id="IPR005561">
    <property type="entry name" value="ANTAR"/>
</dbReference>
<dbReference type="SUPFAM" id="SSF55781">
    <property type="entry name" value="GAF domain-like"/>
    <property type="match status" value="1"/>
</dbReference>
<feature type="region of interest" description="Disordered" evidence="6">
    <location>
        <begin position="1"/>
        <end position="51"/>
    </location>
</feature>
<dbReference type="AlphaFoldDB" id="A0A1H9FGY1"/>
<dbReference type="STRING" id="403935.SAMN05216481_1077"/>
<evidence type="ECO:0000313" key="10">
    <source>
        <dbReference type="Proteomes" id="UP000199055"/>
    </source>
</evidence>
<feature type="domain" description="PAC" evidence="7">
    <location>
        <begin position="566"/>
        <end position="618"/>
    </location>
</feature>
<dbReference type="Gene3D" id="1.10.10.10">
    <property type="entry name" value="Winged helix-like DNA-binding domain superfamily/Winged helix DNA-binding domain"/>
    <property type="match status" value="1"/>
</dbReference>
<dbReference type="Gene3D" id="3.30.450.20">
    <property type="entry name" value="PAS domain"/>
    <property type="match status" value="1"/>
</dbReference>
<dbReference type="InterPro" id="IPR003018">
    <property type="entry name" value="GAF"/>
</dbReference>
<evidence type="ECO:0000259" key="7">
    <source>
        <dbReference type="PROSITE" id="PS50113"/>
    </source>
</evidence>